<feature type="transmembrane region" description="Helical" evidence="1">
    <location>
        <begin position="115"/>
        <end position="138"/>
    </location>
</feature>
<dbReference type="RefSeq" id="WP_006829300.1">
    <property type="nucleotide sequence ID" value="NZ_AJYB01000017.1"/>
</dbReference>
<proteinExistence type="predicted"/>
<reference evidence="3 4" key="1">
    <citation type="journal article" date="2012" name="J. Bacteriol.">
        <title>Genome Sequence of the Antarctic Psychrophile Bacterium Planococcus antarcticus DSM 14505.</title>
        <authorList>
            <person name="Margolles A."/>
            <person name="Gueimonde M."/>
            <person name="Sanchez B."/>
        </authorList>
    </citation>
    <scope>NUCLEOTIDE SEQUENCE [LARGE SCALE GENOMIC DNA]</scope>
    <source>
        <strain evidence="3 4">DSM 14505</strain>
    </source>
</reference>
<dbReference type="EMBL" id="AJYB01000017">
    <property type="protein sequence ID" value="EIM07426.1"/>
    <property type="molecule type" value="Genomic_DNA"/>
</dbReference>
<evidence type="ECO:0000313" key="5">
    <source>
        <dbReference type="Proteomes" id="UP000092661"/>
    </source>
</evidence>
<keyword evidence="1" id="KW-0472">Membrane</keyword>
<dbReference type="EMBL" id="CP016534">
    <property type="protein sequence ID" value="ANU09994.1"/>
    <property type="molecule type" value="Genomic_DNA"/>
</dbReference>
<name>A0A1C7DEW6_9BACL</name>
<dbReference type="AlphaFoldDB" id="A0A1C7DEW6"/>
<dbReference type="OrthoDB" id="2958608at2"/>
<feature type="transmembrane region" description="Helical" evidence="1">
    <location>
        <begin position="7"/>
        <end position="29"/>
    </location>
</feature>
<organism evidence="3 4">
    <name type="scientific">Planococcus antarcticus DSM 14505</name>
    <dbReference type="NCBI Taxonomy" id="1185653"/>
    <lineage>
        <taxon>Bacteria</taxon>
        <taxon>Bacillati</taxon>
        <taxon>Bacillota</taxon>
        <taxon>Bacilli</taxon>
        <taxon>Bacillales</taxon>
        <taxon>Caryophanaceae</taxon>
        <taxon>Planococcus</taxon>
    </lineage>
</organism>
<evidence type="ECO:0000313" key="4">
    <source>
        <dbReference type="Proteomes" id="UP000004725"/>
    </source>
</evidence>
<reference evidence="2" key="3">
    <citation type="submission" date="2016-10" db="EMBL/GenBank/DDBJ databases">
        <authorList>
            <person name="See-Too W.S."/>
        </authorList>
    </citation>
    <scope>NUCLEOTIDE SEQUENCE</scope>
    <source>
        <strain evidence="2">DSM 14505</strain>
    </source>
</reference>
<dbReference type="Proteomes" id="UP000004725">
    <property type="component" value="Unassembled WGS sequence"/>
</dbReference>
<sequence length="157" mass="17752">MKVIVKFVFSIIGILLISGFPILMGGLMVGELRLIEYVRSIQDALRSLWPLQQLSVENYKIGREVPVFPQIFEYISYSLEILFLALAVAVVLAIFCTILTMLLPERVRDRIKVALYFLESVPDLLVIMLAQLTVIFIFDKSGVLISKIAVIGGERIY</sequence>
<accession>A0A1C7DEW6</accession>
<protein>
    <submittedName>
        <fullName evidence="3">Oligopeptide ABC transporter permease</fullName>
    </submittedName>
</protein>
<gene>
    <name evidence="3" type="ORF">A1A1_06472</name>
    <name evidence="2" type="ORF">BBH88_06615</name>
</gene>
<keyword evidence="1" id="KW-1133">Transmembrane helix</keyword>
<dbReference type="eggNOG" id="COG0601">
    <property type="taxonomic scope" value="Bacteria"/>
</dbReference>
<keyword evidence="5" id="KW-1185">Reference proteome</keyword>
<feature type="transmembrane region" description="Helical" evidence="1">
    <location>
        <begin position="81"/>
        <end position="103"/>
    </location>
</feature>
<dbReference type="Proteomes" id="UP000092661">
    <property type="component" value="Chromosome"/>
</dbReference>
<evidence type="ECO:0000256" key="1">
    <source>
        <dbReference type="SAM" id="Phobius"/>
    </source>
</evidence>
<keyword evidence="1" id="KW-0812">Transmembrane</keyword>
<evidence type="ECO:0000313" key="2">
    <source>
        <dbReference type="EMBL" id="ANU09994.1"/>
    </source>
</evidence>
<evidence type="ECO:0000313" key="3">
    <source>
        <dbReference type="EMBL" id="EIM07426.1"/>
    </source>
</evidence>
<reference evidence="5" key="2">
    <citation type="submission" date="2016-07" db="EMBL/GenBank/DDBJ databases">
        <authorList>
            <person name="See-Too W.S."/>
        </authorList>
    </citation>
    <scope>NUCLEOTIDE SEQUENCE [LARGE SCALE GENOMIC DNA]</scope>
    <source>
        <strain evidence="5">DSM 14505</strain>
    </source>
</reference>
<dbReference type="KEGG" id="pana:BBH88_06615"/>